<evidence type="ECO:0000256" key="1">
    <source>
        <dbReference type="SAM" id="Phobius"/>
    </source>
</evidence>
<keyword evidence="1" id="KW-1133">Transmembrane helix</keyword>
<reference evidence="2 3" key="2">
    <citation type="journal article" date="2018" name="New Phytol.">
        <title>High intraspecific genome diversity in the model arbuscular mycorrhizal symbiont Rhizophagus irregularis.</title>
        <authorList>
            <person name="Chen E.C.H."/>
            <person name="Morin E."/>
            <person name="Beaudet D."/>
            <person name="Noel J."/>
            <person name="Yildirir G."/>
            <person name="Ndikumana S."/>
            <person name="Charron P."/>
            <person name="St-Onge C."/>
            <person name="Giorgi J."/>
            <person name="Kruger M."/>
            <person name="Marton T."/>
            <person name="Ropars J."/>
            <person name="Grigoriev I.V."/>
            <person name="Hainaut M."/>
            <person name="Henrissat B."/>
            <person name="Roux C."/>
            <person name="Martin F."/>
            <person name="Corradi N."/>
        </authorList>
    </citation>
    <scope>NUCLEOTIDE SEQUENCE [LARGE SCALE GENOMIC DNA]</scope>
    <source>
        <strain evidence="2 3">DAOM 197198</strain>
    </source>
</reference>
<accession>A0A2P4QH16</accession>
<dbReference type="EMBL" id="AUPC02000045">
    <property type="protein sequence ID" value="POG76910.1"/>
    <property type="molecule type" value="Genomic_DNA"/>
</dbReference>
<name>A0A2P4QH16_RHIID</name>
<comment type="caution">
    <text evidence="2">The sequence shown here is derived from an EMBL/GenBank/DDBJ whole genome shotgun (WGS) entry which is preliminary data.</text>
</comment>
<organism evidence="2 3">
    <name type="scientific">Rhizophagus irregularis (strain DAOM 181602 / DAOM 197198 / MUCL 43194)</name>
    <name type="common">Arbuscular mycorrhizal fungus</name>
    <name type="synonym">Glomus intraradices</name>
    <dbReference type="NCBI Taxonomy" id="747089"/>
    <lineage>
        <taxon>Eukaryota</taxon>
        <taxon>Fungi</taxon>
        <taxon>Fungi incertae sedis</taxon>
        <taxon>Mucoromycota</taxon>
        <taxon>Glomeromycotina</taxon>
        <taxon>Glomeromycetes</taxon>
        <taxon>Glomerales</taxon>
        <taxon>Glomeraceae</taxon>
        <taxon>Rhizophagus</taxon>
    </lineage>
</organism>
<feature type="non-terminal residue" evidence="2">
    <location>
        <position position="63"/>
    </location>
</feature>
<keyword evidence="3" id="KW-1185">Reference proteome</keyword>
<evidence type="ECO:0000313" key="2">
    <source>
        <dbReference type="EMBL" id="POG76910.1"/>
    </source>
</evidence>
<feature type="transmembrane region" description="Helical" evidence="1">
    <location>
        <begin position="34"/>
        <end position="52"/>
    </location>
</feature>
<dbReference type="Proteomes" id="UP000018888">
    <property type="component" value="Unassembled WGS sequence"/>
</dbReference>
<reference evidence="2 3" key="1">
    <citation type="journal article" date="2013" name="Proc. Natl. Acad. Sci. U.S.A.">
        <title>Genome of an arbuscular mycorrhizal fungus provides insight into the oldest plant symbiosis.</title>
        <authorList>
            <person name="Tisserant E."/>
            <person name="Malbreil M."/>
            <person name="Kuo A."/>
            <person name="Kohler A."/>
            <person name="Symeonidi A."/>
            <person name="Balestrini R."/>
            <person name="Charron P."/>
            <person name="Duensing N."/>
            <person name="Frei Dit Frey N."/>
            <person name="Gianinazzi-Pearson V."/>
            <person name="Gilbert L.B."/>
            <person name="Handa Y."/>
            <person name="Herr J.R."/>
            <person name="Hijri M."/>
            <person name="Koul R."/>
            <person name="Kawaguchi M."/>
            <person name="Krajinski F."/>
            <person name="Lammers P.J."/>
            <person name="Masclaux F.G."/>
            <person name="Murat C."/>
            <person name="Morin E."/>
            <person name="Ndikumana S."/>
            <person name="Pagni M."/>
            <person name="Petitpierre D."/>
            <person name="Requena N."/>
            <person name="Rosikiewicz P."/>
            <person name="Riley R."/>
            <person name="Saito K."/>
            <person name="San Clemente H."/>
            <person name="Shapiro H."/>
            <person name="van Tuinen D."/>
            <person name="Becard G."/>
            <person name="Bonfante P."/>
            <person name="Paszkowski U."/>
            <person name="Shachar-Hill Y.Y."/>
            <person name="Tuskan G.A."/>
            <person name="Young P.W."/>
            <person name="Sanders I.R."/>
            <person name="Henrissat B."/>
            <person name="Rensing S.A."/>
            <person name="Grigoriev I.V."/>
            <person name="Corradi N."/>
            <person name="Roux C."/>
            <person name="Martin F."/>
        </authorList>
    </citation>
    <scope>NUCLEOTIDE SEQUENCE [LARGE SCALE GENOMIC DNA]</scope>
    <source>
        <strain evidence="2 3">DAOM 197198</strain>
    </source>
</reference>
<proteinExistence type="predicted"/>
<evidence type="ECO:0000313" key="3">
    <source>
        <dbReference type="Proteomes" id="UP000018888"/>
    </source>
</evidence>
<gene>
    <name evidence="2" type="ORF">GLOIN_2v1551309</name>
</gene>
<keyword evidence="1" id="KW-0812">Transmembrane</keyword>
<keyword evidence="1" id="KW-0472">Membrane</keyword>
<dbReference type="AlphaFoldDB" id="A0A2P4QH16"/>
<sequence>MSVFTFFYAYTSKNENPVYIISTNHLFLSCSTNFIIYNACPILIFNGLMSFPSQMEKRFHQRI</sequence>
<protein>
    <submittedName>
        <fullName evidence="2">Uncharacterized protein</fullName>
    </submittedName>
</protein>